<organism evidence="2 3">
    <name type="scientific">Laodelphax striatellus</name>
    <name type="common">Small brown planthopper</name>
    <name type="synonym">Delphax striatella</name>
    <dbReference type="NCBI Taxonomy" id="195883"/>
    <lineage>
        <taxon>Eukaryota</taxon>
        <taxon>Metazoa</taxon>
        <taxon>Ecdysozoa</taxon>
        <taxon>Arthropoda</taxon>
        <taxon>Hexapoda</taxon>
        <taxon>Insecta</taxon>
        <taxon>Pterygota</taxon>
        <taxon>Neoptera</taxon>
        <taxon>Paraneoptera</taxon>
        <taxon>Hemiptera</taxon>
        <taxon>Auchenorrhyncha</taxon>
        <taxon>Fulgoroidea</taxon>
        <taxon>Delphacidae</taxon>
        <taxon>Criomorphinae</taxon>
        <taxon>Laodelphax</taxon>
    </lineage>
</organism>
<feature type="compositionally biased region" description="Polar residues" evidence="1">
    <location>
        <begin position="12"/>
        <end position="24"/>
    </location>
</feature>
<dbReference type="EMBL" id="QKKF02025202">
    <property type="protein sequence ID" value="RZF37183.1"/>
    <property type="molecule type" value="Genomic_DNA"/>
</dbReference>
<comment type="caution">
    <text evidence="2">The sequence shown here is derived from an EMBL/GenBank/DDBJ whole genome shotgun (WGS) entry which is preliminary data.</text>
</comment>
<gene>
    <name evidence="2" type="ORF">LSTR_LSTR009708</name>
</gene>
<feature type="region of interest" description="Disordered" evidence="1">
    <location>
        <begin position="1"/>
        <end position="26"/>
    </location>
</feature>
<name>A0A482WUK7_LAOST</name>
<feature type="compositionally biased region" description="Polar residues" evidence="1">
    <location>
        <begin position="607"/>
        <end position="633"/>
    </location>
</feature>
<feature type="compositionally biased region" description="Polar residues" evidence="1">
    <location>
        <begin position="659"/>
        <end position="668"/>
    </location>
</feature>
<feature type="compositionally biased region" description="Polar residues" evidence="1">
    <location>
        <begin position="497"/>
        <end position="518"/>
    </location>
</feature>
<feature type="region of interest" description="Disordered" evidence="1">
    <location>
        <begin position="70"/>
        <end position="107"/>
    </location>
</feature>
<dbReference type="OrthoDB" id="10388645at2759"/>
<sequence>MDDLKNLIDWSSPENKSNEANRNQPLIPCPNAAPLINNPFDSICEQLQVTTSDDPFEAVLSTAMCYKKADKHKKQTKISKRKNEERGSCGDQEKVMTVGKNEEENKASLMNSKDSLMNNKASLMNNNNNLNNSVVIDRPDSAATQEDDDDDNKENSDPCPPISLERTKDVSFLDGEKRVPLSEISVNKLYVEDESYPSFLVEEDVPRDESVDLLTGTPPLRTEIEIVTVNERGKCQSVTQFDANDNPSKTTANNTFCGDFGELEGFKPLGELVSSSFCQSSVEKNDKDLLSVTCDQINTKINFRFGSAPSLSTPNRGNCLSENGNNIFSSDLSPVLRSGVRGSSSSTTYSFMNRGMLLSNTGSTDISFSSTKVKYNTVVKNDCEDDENDDVFVEAKILAQSFSESVHVDDNVDEVDKVADLLSIEMNLVHANSSDEENDSLRNDPSLNFNFVSPATRQKNLQQFSDAVKKYKKRRSTDPLFSSTDALNESQDETSQKKSASFSETPKSTNSRNCTSPTSITAGLNLLKKQIDSLPIGNNNILQVQKPKKDENGVCSQKGAPLKATVPLQFMIRSGINKDIGIDKKTVAIKPITQSKVRAAATRMKTQKNVTTPRPVASSTPNKKKSTSVSPGQSLIMEDNHNDRSTNSSDGNDQKKALRSNSLSSIPNSDHGLKSINGKGSSTPTRYGLSVRNSMPVMKQANKKLGTLSQNSSHLGVRNSLLSPLSTSAVRKYGKLPPRVNWGLMRSHTDKENILQM</sequence>
<evidence type="ECO:0000313" key="2">
    <source>
        <dbReference type="EMBL" id="RZF37183.1"/>
    </source>
</evidence>
<feature type="compositionally biased region" description="Polar residues" evidence="1">
    <location>
        <begin position="479"/>
        <end position="489"/>
    </location>
</feature>
<dbReference type="InParanoid" id="A0A482WUK7"/>
<evidence type="ECO:0000313" key="3">
    <source>
        <dbReference type="Proteomes" id="UP000291343"/>
    </source>
</evidence>
<dbReference type="AlphaFoldDB" id="A0A482WUK7"/>
<dbReference type="Proteomes" id="UP000291343">
    <property type="component" value="Unassembled WGS sequence"/>
</dbReference>
<feature type="compositionally biased region" description="Basic and acidic residues" evidence="1">
    <location>
        <begin position="81"/>
        <end position="106"/>
    </location>
</feature>
<feature type="region of interest" description="Disordered" evidence="1">
    <location>
        <begin position="142"/>
        <end position="169"/>
    </location>
</feature>
<accession>A0A482WUK7</accession>
<reference evidence="2 3" key="1">
    <citation type="journal article" date="2017" name="Gigascience">
        <title>Genome sequence of the small brown planthopper, Laodelphax striatellus.</title>
        <authorList>
            <person name="Zhu J."/>
            <person name="Jiang F."/>
            <person name="Wang X."/>
            <person name="Yang P."/>
            <person name="Bao Y."/>
            <person name="Zhao W."/>
            <person name="Wang W."/>
            <person name="Lu H."/>
            <person name="Wang Q."/>
            <person name="Cui N."/>
            <person name="Li J."/>
            <person name="Chen X."/>
            <person name="Luo L."/>
            <person name="Yu J."/>
            <person name="Kang L."/>
            <person name="Cui F."/>
        </authorList>
    </citation>
    <scope>NUCLEOTIDE SEQUENCE [LARGE SCALE GENOMIC DNA]</scope>
    <source>
        <strain evidence="2">Lst14</strain>
    </source>
</reference>
<feature type="region of interest" description="Disordered" evidence="1">
    <location>
        <begin position="475"/>
        <end position="518"/>
    </location>
</feature>
<feature type="compositionally biased region" description="Basic residues" evidence="1">
    <location>
        <begin position="70"/>
        <end position="80"/>
    </location>
</feature>
<protein>
    <submittedName>
        <fullName evidence="2">Uncharacterized protein</fullName>
    </submittedName>
</protein>
<evidence type="ECO:0000256" key="1">
    <source>
        <dbReference type="SAM" id="MobiDB-lite"/>
    </source>
</evidence>
<proteinExistence type="predicted"/>
<feature type="region of interest" description="Disordered" evidence="1">
    <location>
        <begin position="595"/>
        <end position="689"/>
    </location>
</feature>
<keyword evidence="3" id="KW-1185">Reference proteome</keyword>